<keyword evidence="3" id="KW-1185">Reference proteome</keyword>
<dbReference type="AlphaFoldDB" id="A0A4Y3QTV9"/>
<dbReference type="InterPro" id="IPR053212">
    <property type="entry name" value="DHP_3-monooxygenase"/>
</dbReference>
<accession>A0A4Y3QTV9</accession>
<dbReference type="Gene3D" id="3.50.50.60">
    <property type="entry name" value="FAD/NAD(P)-binding domain"/>
    <property type="match status" value="1"/>
</dbReference>
<gene>
    <name evidence="2" type="ORF">SCA03_03790</name>
</gene>
<organism evidence="2 3">
    <name type="scientific">Streptomyces cacaoi</name>
    <dbReference type="NCBI Taxonomy" id="1898"/>
    <lineage>
        <taxon>Bacteria</taxon>
        <taxon>Bacillati</taxon>
        <taxon>Actinomycetota</taxon>
        <taxon>Actinomycetes</taxon>
        <taxon>Kitasatosporales</taxon>
        <taxon>Streptomycetaceae</taxon>
        <taxon>Streptomyces</taxon>
    </lineage>
</organism>
<dbReference type="EMBL" id="BJMM01000002">
    <property type="protein sequence ID" value="GEB47828.1"/>
    <property type="molecule type" value="Genomic_DNA"/>
</dbReference>
<sequence>MRDGNIAVVGGSVAGCAAALAAARGGAGRVTVLERAGGRLRERGLGVTLHSDRFAELEAAGYVDAAMPWSPLHRRIWTVRDGSAPLGRAVAVHTFPFRAYSWGSLWDELRRRVPEGAVYRTDTVVTAVEPDADGVTLRLADGRGERYDAVIGADGYRSVVRETMFPGLRPTWAGYLAWRGSCAPPPYPEESARRQSAPDPAEARTVLFPGGHCMMYRIPDGRGGQRLNWVLYVAPPAGTDARQDLRTPTSLPPGGLDPELTGFLRGLVAEHFPAYWAGCVLDTPADSTLVQPIYDLEVPHYAAGRLLLAGDAATVARPHTGGSSVKALQDAWALETAWRSGADWEAVTKTYDADRTAVGATMVGLGRRLGRAQVTEAPDWAGLTEEDLEQWWRAQHQGSEHSSGFGGHARGRA</sequence>
<evidence type="ECO:0000313" key="3">
    <source>
        <dbReference type="Proteomes" id="UP000319210"/>
    </source>
</evidence>
<dbReference type="PROSITE" id="PS51257">
    <property type="entry name" value="PROKAR_LIPOPROTEIN"/>
    <property type="match status" value="1"/>
</dbReference>
<dbReference type="PANTHER" id="PTHR47469">
    <property type="entry name" value="MONOOXYGENASE-LIKE"/>
    <property type="match status" value="1"/>
</dbReference>
<dbReference type="SUPFAM" id="SSF51905">
    <property type="entry name" value="FAD/NAD(P)-binding domain"/>
    <property type="match status" value="1"/>
</dbReference>
<dbReference type="PANTHER" id="PTHR47469:SF2">
    <property type="entry name" value="OS06G0597600 PROTEIN"/>
    <property type="match status" value="1"/>
</dbReference>
<dbReference type="InterPro" id="IPR036188">
    <property type="entry name" value="FAD/NAD-bd_sf"/>
</dbReference>
<protein>
    <submittedName>
        <fullName evidence="2">2-polyprenyl-6-methoxyphenol hydroxylase</fullName>
    </submittedName>
</protein>
<feature type="region of interest" description="Disordered" evidence="1">
    <location>
        <begin position="394"/>
        <end position="413"/>
    </location>
</feature>
<dbReference type="SUPFAM" id="SSF54373">
    <property type="entry name" value="FAD-linked reductases, C-terminal domain"/>
    <property type="match status" value="1"/>
</dbReference>
<reference evidence="2 3" key="1">
    <citation type="submission" date="2019-06" db="EMBL/GenBank/DDBJ databases">
        <title>Whole genome shotgun sequence of Streptomyces cacaoi subsp. cacaoi NBRC 12748.</title>
        <authorList>
            <person name="Hosoyama A."/>
            <person name="Uohara A."/>
            <person name="Ohji S."/>
            <person name="Ichikawa N."/>
        </authorList>
    </citation>
    <scope>NUCLEOTIDE SEQUENCE [LARGE SCALE GENOMIC DNA]</scope>
    <source>
        <strain evidence="2 3">NBRC 12748</strain>
    </source>
</reference>
<feature type="compositionally biased region" description="Gly residues" evidence="1">
    <location>
        <begin position="404"/>
        <end position="413"/>
    </location>
</feature>
<evidence type="ECO:0000313" key="2">
    <source>
        <dbReference type="EMBL" id="GEB47828.1"/>
    </source>
</evidence>
<dbReference type="OrthoDB" id="9782160at2"/>
<comment type="caution">
    <text evidence="2">The sequence shown here is derived from an EMBL/GenBank/DDBJ whole genome shotgun (WGS) entry which is preliminary data.</text>
</comment>
<evidence type="ECO:0000256" key="1">
    <source>
        <dbReference type="SAM" id="MobiDB-lite"/>
    </source>
</evidence>
<dbReference type="Gene3D" id="3.30.9.30">
    <property type="match status" value="1"/>
</dbReference>
<dbReference type="RefSeq" id="WP_086815261.1">
    <property type="nucleotide sequence ID" value="NZ_BJMM01000002.1"/>
</dbReference>
<name>A0A4Y3QTV9_STRCI</name>
<dbReference type="Proteomes" id="UP000319210">
    <property type="component" value="Unassembled WGS sequence"/>
</dbReference>
<proteinExistence type="predicted"/>
<dbReference type="PRINTS" id="PR00420">
    <property type="entry name" value="RNGMNOXGNASE"/>
</dbReference>